<dbReference type="RefSeq" id="WP_089946669.1">
    <property type="nucleotide sequence ID" value="NZ_FNOI01000002.1"/>
</dbReference>
<keyword evidence="3" id="KW-1185">Reference proteome</keyword>
<dbReference type="OrthoDB" id="9796171at2"/>
<protein>
    <submittedName>
        <fullName evidence="2">ElaA protein</fullName>
    </submittedName>
</protein>
<dbReference type="GO" id="GO:0004343">
    <property type="term" value="F:glucosamine 6-phosphate N-acetyltransferase activity"/>
    <property type="evidence" value="ECO:0007669"/>
    <property type="project" value="TreeGrafter"/>
</dbReference>
<dbReference type="AlphaFoldDB" id="A0A1H2WNX3"/>
<dbReference type="InterPro" id="IPR000182">
    <property type="entry name" value="GNAT_dom"/>
</dbReference>
<dbReference type="SUPFAM" id="SSF55729">
    <property type="entry name" value="Acyl-CoA N-acyltransferases (Nat)"/>
    <property type="match status" value="1"/>
</dbReference>
<dbReference type="InterPro" id="IPR016181">
    <property type="entry name" value="Acyl_CoA_acyltransferase"/>
</dbReference>
<dbReference type="STRING" id="670155.SAMN04488001_1908"/>
<sequence length="137" mass="15093">MAQITRTNDIATCHDIRRVVFIEGQNVPEAEEIDGEDPNCIQYLATVNGIPTATARVKATGKTAKIQRVAVLDAYRGTGLGAQLMRFILDDVRAEFDEALLGSQVHAIGFYEKLGFNVFGPEFDDAGIPHREMSLRL</sequence>
<dbReference type="Gene3D" id="3.40.630.30">
    <property type="match status" value="1"/>
</dbReference>
<dbReference type="PANTHER" id="PTHR13355:SF11">
    <property type="entry name" value="GLUCOSAMINE 6-PHOSPHATE N-ACETYLTRANSFERASE"/>
    <property type="match status" value="1"/>
</dbReference>
<dbReference type="CDD" id="cd04301">
    <property type="entry name" value="NAT_SF"/>
    <property type="match status" value="1"/>
</dbReference>
<dbReference type="PANTHER" id="PTHR13355">
    <property type="entry name" value="GLUCOSAMINE 6-PHOSPHATE N-ACETYLTRANSFERASE"/>
    <property type="match status" value="1"/>
</dbReference>
<organism evidence="2 3">
    <name type="scientific">Litoreibacter albidus</name>
    <dbReference type="NCBI Taxonomy" id="670155"/>
    <lineage>
        <taxon>Bacteria</taxon>
        <taxon>Pseudomonadati</taxon>
        <taxon>Pseudomonadota</taxon>
        <taxon>Alphaproteobacteria</taxon>
        <taxon>Rhodobacterales</taxon>
        <taxon>Roseobacteraceae</taxon>
        <taxon>Litoreibacter</taxon>
    </lineage>
</organism>
<dbReference type="Pfam" id="PF13673">
    <property type="entry name" value="Acetyltransf_10"/>
    <property type="match status" value="1"/>
</dbReference>
<proteinExistence type="predicted"/>
<dbReference type="EMBL" id="FNOI01000002">
    <property type="protein sequence ID" value="SDW82245.1"/>
    <property type="molecule type" value="Genomic_DNA"/>
</dbReference>
<dbReference type="Proteomes" id="UP000199441">
    <property type="component" value="Unassembled WGS sequence"/>
</dbReference>
<reference evidence="3" key="1">
    <citation type="submission" date="2016-10" db="EMBL/GenBank/DDBJ databases">
        <authorList>
            <person name="Varghese N."/>
            <person name="Submissions S."/>
        </authorList>
    </citation>
    <scope>NUCLEOTIDE SEQUENCE [LARGE SCALE GENOMIC DNA]</scope>
    <source>
        <strain evidence="3">DSM 26922</strain>
    </source>
</reference>
<gene>
    <name evidence="2" type="ORF">SAMN04488001_1908</name>
</gene>
<dbReference type="PROSITE" id="PS51186">
    <property type="entry name" value="GNAT"/>
    <property type="match status" value="1"/>
</dbReference>
<evidence type="ECO:0000259" key="1">
    <source>
        <dbReference type="PROSITE" id="PS51186"/>
    </source>
</evidence>
<dbReference type="InterPro" id="IPR039143">
    <property type="entry name" value="GNPNAT1-like"/>
</dbReference>
<name>A0A1H2WNX3_9RHOB</name>
<feature type="domain" description="N-acetyltransferase" evidence="1">
    <location>
        <begin position="1"/>
        <end position="137"/>
    </location>
</feature>
<evidence type="ECO:0000313" key="2">
    <source>
        <dbReference type="EMBL" id="SDW82245.1"/>
    </source>
</evidence>
<accession>A0A1H2WNX3</accession>
<evidence type="ECO:0000313" key="3">
    <source>
        <dbReference type="Proteomes" id="UP000199441"/>
    </source>
</evidence>